<dbReference type="PANTHER" id="PTHR47738">
    <property type="entry name" value="PTS SYSTEM FRUCTOSE-LIKE EIIA COMPONENT-RELATED"/>
    <property type="match status" value="1"/>
</dbReference>
<evidence type="ECO:0000313" key="3">
    <source>
        <dbReference type="Proteomes" id="UP001056649"/>
    </source>
</evidence>
<name>A0A9J6ZXV2_9GAMM</name>
<dbReference type="AlphaFoldDB" id="A0A9J6ZXV2"/>
<organism evidence="2 3">
    <name type="scientific">Candidatus Endoriftia persephonae</name>
    <dbReference type="NCBI Taxonomy" id="393765"/>
    <lineage>
        <taxon>Bacteria</taxon>
        <taxon>Pseudomonadati</taxon>
        <taxon>Pseudomonadota</taxon>
        <taxon>Gammaproteobacteria</taxon>
        <taxon>Chromatiales</taxon>
        <taxon>Sedimenticolaceae</taxon>
        <taxon>Candidatus Endoriftia</taxon>
    </lineage>
</organism>
<dbReference type="GO" id="GO:0008982">
    <property type="term" value="F:protein-N(PI)-phosphohistidine-sugar phosphotransferase activity"/>
    <property type="evidence" value="ECO:0007669"/>
    <property type="project" value="InterPro"/>
</dbReference>
<dbReference type="NCBIfam" id="TIGR01419">
    <property type="entry name" value="nitro_reg_IIA"/>
    <property type="match status" value="1"/>
</dbReference>
<dbReference type="GO" id="GO:0030295">
    <property type="term" value="F:protein kinase activator activity"/>
    <property type="evidence" value="ECO:0007669"/>
    <property type="project" value="TreeGrafter"/>
</dbReference>
<dbReference type="CDD" id="cd00211">
    <property type="entry name" value="PTS_IIA_fru"/>
    <property type="match status" value="1"/>
</dbReference>
<proteinExistence type="predicted"/>
<dbReference type="Gene3D" id="3.40.930.10">
    <property type="entry name" value="Mannitol-specific EII, Chain A"/>
    <property type="match status" value="1"/>
</dbReference>
<dbReference type="InterPro" id="IPR002178">
    <property type="entry name" value="PTS_EIIA_type-2_dom"/>
</dbReference>
<dbReference type="InterPro" id="IPR006320">
    <property type="entry name" value="PTS_Nitro_regul"/>
</dbReference>
<dbReference type="Proteomes" id="UP001056649">
    <property type="component" value="Chromosome"/>
</dbReference>
<dbReference type="PROSITE" id="PS00372">
    <property type="entry name" value="PTS_EIIA_TYPE_2_HIS"/>
    <property type="match status" value="1"/>
</dbReference>
<dbReference type="EMBL" id="CP090569">
    <property type="protein sequence ID" value="USF87503.1"/>
    <property type="molecule type" value="Genomic_DNA"/>
</dbReference>
<dbReference type="InterPro" id="IPR051541">
    <property type="entry name" value="PTS_SugarTrans_NitroReg"/>
</dbReference>
<dbReference type="PROSITE" id="PS51094">
    <property type="entry name" value="PTS_EIIA_TYPE_2"/>
    <property type="match status" value="1"/>
</dbReference>
<feature type="domain" description="PTS EIIA type-2" evidence="1">
    <location>
        <begin position="5"/>
        <end position="149"/>
    </location>
</feature>
<reference evidence="2" key="1">
    <citation type="journal article" date="2022" name="Mol. Ecol. Resour.">
        <title>The complete and closed genome of the facultative generalist Candidatus Endoriftia persephone from deep-sea hydrothermal vents.</title>
        <authorList>
            <person name="de Oliveira A.L."/>
            <person name="Srivastava A."/>
            <person name="Espada-Hinojosa S."/>
            <person name="Bright M."/>
        </authorList>
    </citation>
    <scope>NUCLEOTIDE SEQUENCE</scope>
    <source>
        <strain evidence="2">Tica-EPR-9o50.N</strain>
    </source>
</reference>
<dbReference type="GO" id="GO:0009401">
    <property type="term" value="P:phosphoenolpyruvate-dependent sugar phosphotransferase system"/>
    <property type="evidence" value="ECO:0007669"/>
    <property type="project" value="InterPro"/>
</dbReference>
<dbReference type="KEGG" id="eps:L0Y14_15510"/>
<dbReference type="SUPFAM" id="SSF55804">
    <property type="entry name" value="Phoshotransferase/anion transport protein"/>
    <property type="match status" value="1"/>
</dbReference>
<sequence>MFPEGFIDPQRILCGVEISSKKRSLEMLGGLFAATDSGLSQDMVFDALLQRERLGSTGLGRGIALPHARMAQIKRAVGAFIQTTQGVDFDAIDNQPVDLAFAMLVPEEATEEHLQLLSKLASLFGDKTFCDRLRQCRSPDEVIELIQQPSPEPSQQ</sequence>
<dbReference type="RefSeq" id="WP_005959859.1">
    <property type="nucleotide sequence ID" value="NZ_CP090569.1"/>
</dbReference>
<protein>
    <submittedName>
        <fullName evidence="2">PTS IIA-like nitrogen regulatory protein PtsN</fullName>
    </submittedName>
</protein>
<dbReference type="Pfam" id="PF00359">
    <property type="entry name" value="PTS_EIIA_2"/>
    <property type="match status" value="1"/>
</dbReference>
<gene>
    <name evidence="2" type="primary">ptsN</name>
    <name evidence="2" type="ORF">L0Y14_15510</name>
</gene>
<dbReference type="PANTHER" id="PTHR47738:SF1">
    <property type="entry name" value="NITROGEN REGULATORY PROTEIN"/>
    <property type="match status" value="1"/>
</dbReference>
<keyword evidence="3" id="KW-1185">Reference proteome</keyword>
<evidence type="ECO:0000313" key="2">
    <source>
        <dbReference type="EMBL" id="USF87503.1"/>
    </source>
</evidence>
<dbReference type="InterPro" id="IPR016152">
    <property type="entry name" value="PTrfase/Anion_transptr"/>
</dbReference>
<accession>A0A9J6ZXV2</accession>
<evidence type="ECO:0000259" key="1">
    <source>
        <dbReference type="PROSITE" id="PS51094"/>
    </source>
</evidence>